<dbReference type="PANTHER" id="PTHR31488">
    <property type="entry name" value="DPY-19-LIKE 1, LIKE (H. SAPIENS)"/>
    <property type="match status" value="1"/>
</dbReference>
<keyword evidence="3" id="KW-0328">Glycosyltransferase</keyword>
<keyword evidence="4" id="KW-0808">Transferase</keyword>
<comment type="subcellular location">
    <subcellularLocation>
        <location evidence="1">Membrane</location>
        <topology evidence="1">Multi-pass membrane protein</topology>
    </subcellularLocation>
</comment>
<evidence type="ECO:0000313" key="9">
    <source>
        <dbReference type="Proteomes" id="UP001652582"/>
    </source>
</evidence>
<evidence type="ECO:0000256" key="7">
    <source>
        <dbReference type="ARBA" id="ARBA00023136"/>
    </source>
</evidence>
<evidence type="ECO:0000256" key="1">
    <source>
        <dbReference type="ARBA" id="ARBA00004141"/>
    </source>
</evidence>
<organism evidence="9 10">
    <name type="scientific">Bicyclus anynana</name>
    <name type="common">Squinting bush brown butterfly</name>
    <dbReference type="NCBI Taxonomy" id="110368"/>
    <lineage>
        <taxon>Eukaryota</taxon>
        <taxon>Metazoa</taxon>
        <taxon>Ecdysozoa</taxon>
        <taxon>Arthropoda</taxon>
        <taxon>Hexapoda</taxon>
        <taxon>Insecta</taxon>
        <taxon>Pterygota</taxon>
        <taxon>Neoptera</taxon>
        <taxon>Endopterygota</taxon>
        <taxon>Lepidoptera</taxon>
        <taxon>Glossata</taxon>
        <taxon>Ditrysia</taxon>
        <taxon>Papilionoidea</taxon>
        <taxon>Nymphalidae</taxon>
        <taxon>Satyrinae</taxon>
        <taxon>Satyrini</taxon>
        <taxon>Mycalesina</taxon>
        <taxon>Bicyclus</taxon>
    </lineage>
</organism>
<reference evidence="10" key="1">
    <citation type="submission" date="2025-08" db="UniProtKB">
        <authorList>
            <consortium name="RefSeq"/>
        </authorList>
    </citation>
    <scope>IDENTIFICATION</scope>
</reference>
<feature type="transmembrane region" description="Helical" evidence="8">
    <location>
        <begin position="416"/>
        <end position="433"/>
    </location>
</feature>
<dbReference type="AlphaFoldDB" id="A0A6J1NX18"/>
<dbReference type="KEGG" id="bany:112053907"/>
<dbReference type="GeneID" id="112053907"/>
<feature type="transmembrane region" description="Helical" evidence="8">
    <location>
        <begin position="517"/>
        <end position="536"/>
    </location>
</feature>
<keyword evidence="5 8" id="KW-0812">Transmembrane</keyword>
<evidence type="ECO:0000256" key="5">
    <source>
        <dbReference type="ARBA" id="ARBA00022692"/>
    </source>
</evidence>
<evidence type="ECO:0000313" key="10">
    <source>
        <dbReference type="RefSeq" id="XP_023949283.1"/>
    </source>
</evidence>
<dbReference type="InterPro" id="IPR018732">
    <property type="entry name" value="Dpy-19/Dpy-19-like"/>
</dbReference>
<keyword evidence="6 8" id="KW-1133">Transmembrane helix</keyword>
<accession>A0A6J1NX18</accession>
<dbReference type="GO" id="GO:0000030">
    <property type="term" value="F:mannosyltransferase activity"/>
    <property type="evidence" value="ECO:0007669"/>
    <property type="project" value="TreeGrafter"/>
</dbReference>
<evidence type="ECO:0000256" key="2">
    <source>
        <dbReference type="ARBA" id="ARBA00008744"/>
    </source>
</evidence>
<feature type="transmembrane region" description="Helical" evidence="8">
    <location>
        <begin position="340"/>
        <end position="361"/>
    </location>
</feature>
<dbReference type="Pfam" id="PF10034">
    <property type="entry name" value="Dpy19"/>
    <property type="match status" value="1"/>
</dbReference>
<feature type="transmembrane region" description="Helical" evidence="8">
    <location>
        <begin position="21"/>
        <end position="41"/>
    </location>
</feature>
<evidence type="ECO:0000256" key="6">
    <source>
        <dbReference type="ARBA" id="ARBA00022989"/>
    </source>
</evidence>
<dbReference type="OrthoDB" id="6019623at2759"/>
<protein>
    <submittedName>
        <fullName evidence="10">Probable C-mannosyltransferase DPY19L1</fullName>
    </submittedName>
</protein>
<dbReference type="Proteomes" id="UP001652582">
    <property type="component" value="Chromosome 26"/>
</dbReference>
<feature type="transmembrane region" description="Helical" evidence="8">
    <location>
        <begin position="543"/>
        <end position="562"/>
    </location>
</feature>
<feature type="transmembrane region" description="Helical" evidence="8">
    <location>
        <begin position="310"/>
        <end position="328"/>
    </location>
</feature>
<keyword evidence="9" id="KW-1185">Reference proteome</keyword>
<sequence length="730" mass="84619">MEENTTEAPIITTKRSLNSRIFYGCIILLLAIALGSIHYVYVSQLFENDRNFSHLSDLEREMSLRTEMGFYYSYYKTIVQEKPYIAGIYKLFYDKLVEYPKEVNAFNRFNIHPEVLIGSVYRYFEQWLTTNHKECHMVDRGEGRTPVKSCVGVGVPVIFYLEAIWGLAGVTVAALFLHATVLSTSILGGALAVLQYFANHAECTRVQWAPNERENFALPFLLLQGWLQTLQLRARRTAFHLQLPILLLNSISLLFWQFTPFIFLTQTAIFFVMEQLKIIDAKFLFVFIHNHFCSLHSAAILLQGNDMLKSSLHTCYFFVITVYCLIGSYTRIKVENRVNFYTESFLVVLRLCITILAAFYLRNVFGDTNELQDAHVWDILYSKFTDYKSFHTLIYTCSEVFDFLPVSSIVNMSKTLLVPFVVIVFFNVINFWMDDAYNRCEKEVMNIVSKKEKDDEDSGIENTEAVRDDKKKSIENVDVFVLYMRSLKIEPALFYNLCQMVVYGVMAALVMRLKLLFSTQMCIVSSLVMTSRFHIVPKCISKYINVLWVYAIVIVPILMQLAENVKQEMSHVGEFSDFPQEELLEWISKESAVGAFAGSMPVLATVLLTTRRPVVAHPHYEHDDARQRAYAVYKVYGKFSSQHYYQEMTRLKATHLILEPKYCYGKSGKGCSFEYIWDVEVPALKSNPKLCHVLLTEPVEHFYPVFKNEHYTVFRIYDVGVQYMPRTFST</sequence>
<feature type="transmembrane region" description="Helical" evidence="8">
    <location>
        <begin position="163"/>
        <end position="194"/>
    </location>
</feature>
<proteinExistence type="inferred from homology"/>
<dbReference type="PANTHER" id="PTHR31488:SF1">
    <property type="entry name" value="C-MANNOSYLTRANSFERASE DPY19L1"/>
    <property type="match status" value="1"/>
</dbReference>
<dbReference type="RefSeq" id="XP_023949283.1">
    <property type="nucleotide sequence ID" value="XM_024093515.2"/>
</dbReference>
<keyword evidence="7 8" id="KW-0472">Membrane</keyword>
<comment type="similarity">
    <text evidence="2">Belongs to the dpy-19 family.</text>
</comment>
<feature type="transmembrane region" description="Helical" evidence="8">
    <location>
        <begin position="254"/>
        <end position="272"/>
    </location>
</feature>
<feature type="transmembrane region" description="Helical" evidence="8">
    <location>
        <begin position="492"/>
        <end position="511"/>
    </location>
</feature>
<evidence type="ECO:0000256" key="8">
    <source>
        <dbReference type="SAM" id="Phobius"/>
    </source>
</evidence>
<evidence type="ECO:0000256" key="3">
    <source>
        <dbReference type="ARBA" id="ARBA00022676"/>
    </source>
</evidence>
<evidence type="ECO:0000256" key="4">
    <source>
        <dbReference type="ARBA" id="ARBA00022679"/>
    </source>
</evidence>
<dbReference type="GO" id="GO:0005637">
    <property type="term" value="C:nuclear inner membrane"/>
    <property type="evidence" value="ECO:0007669"/>
    <property type="project" value="TreeGrafter"/>
</dbReference>
<name>A0A6J1NX18_BICAN</name>
<gene>
    <name evidence="10" type="primary">LOC112053907</name>
</gene>